<feature type="domain" description="TLDc" evidence="3">
    <location>
        <begin position="149"/>
        <end position="341"/>
    </location>
</feature>
<evidence type="ECO:0000313" key="4">
    <source>
        <dbReference type="EMBL" id="CAF0818898.1"/>
    </source>
</evidence>
<dbReference type="SUPFAM" id="SSF47473">
    <property type="entry name" value="EF-hand"/>
    <property type="match status" value="1"/>
</dbReference>
<evidence type="ECO:0000259" key="2">
    <source>
        <dbReference type="PROSITE" id="PS50222"/>
    </source>
</evidence>
<comment type="caution">
    <text evidence="4">The sequence shown here is derived from an EMBL/GenBank/DDBJ whole genome shotgun (WGS) entry which is preliminary data.</text>
</comment>
<organism evidence="4 5">
    <name type="scientific">Brachionus calyciflorus</name>
    <dbReference type="NCBI Taxonomy" id="104777"/>
    <lineage>
        <taxon>Eukaryota</taxon>
        <taxon>Metazoa</taxon>
        <taxon>Spiralia</taxon>
        <taxon>Gnathifera</taxon>
        <taxon>Rotifera</taxon>
        <taxon>Eurotatoria</taxon>
        <taxon>Monogononta</taxon>
        <taxon>Pseudotrocha</taxon>
        <taxon>Ploima</taxon>
        <taxon>Brachionidae</taxon>
        <taxon>Brachionus</taxon>
    </lineage>
</organism>
<evidence type="ECO:0000259" key="3">
    <source>
        <dbReference type="PROSITE" id="PS51886"/>
    </source>
</evidence>
<dbReference type="EMBL" id="CAJNOC010000933">
    <property type="protein sequence ID" value="CAF0818898.1"/>
    <property type="molecule type" value="Genomic_DNA"/>
</dbReference>
<dbReference type="PROSITE" id="PS51886">
    <property type="entry name" value="TLDC"/>
    <property type="match status" value="1"/>
</dbReference>
<dbReference type="Pfam" id="PF07534">
    <property type="entry name" value="TLD"/>
    <property type="match status" value="1"/>
</dbReference>
<feature type="domain" description="EF-hand" evidence="2">
    <location>
        <begin position="26"/>
        <end position="61"/>
    </location>
</feature>
<dbReference type="PROSITE" id="PS00018">
    <property type="entry name" value="EF_HAND_1"/>
    <property type="match status" value="2"/>
</dbReference>
<dbReference type="InterPro" id="IPR002048">
    <property type="entry name" value="EF_hand_dom"/>
</dbReference>
<dbReference type="InterPro" id="IPR018247">
    <property type="entry name" value="EF_Hand_1_Ca_BS"/>
</dbReference>
<gene>
    <name evidence="4" type="ORF">OXX778_LOCUS7360</name>
</gene>
<dbReference type="PROSITE" id="PS50222">
    <property type="entry name" value="EF_HAND_2"/>
    <property type="match status" value="2"/>
</dbReference>
<reference evidence="4" key="1">
    <citation type="submission" date="2021-02" db="EMBL/GenBank/DDBJ databases">
        <authorList>
            <person name="Nowell W R."/>
        </authorList>
    </citation>
    <scope>NUCLEOTIDE SEQUENCE</scope>
    <source>
        <strain evidence="4">Ploen Becks lab</strain>
    </source>
</reference>
<proteinExistence type="predicted"/>
<dbReference type="SMART" id="SM00054">
    <property type="entry name" value="EFh"/>
    <property type="match status" value="3"/>
</dbReference>
<dbReference type="Proteomes" id="UP000663879">
    <property type="component" value="Unassembled WGS sequence"/>
</dbReference>
<dbReference type="InterPro" id="IPR011992">
    <property type="entry name" value="EF-hand-dom_pair"/>
</dbReference>
<sequence>MISLNAFISYLVQKIKIFRNEDELSEMKKLFAFIFHQFDEDKSGLLEFNEIIICFCTFDTKNKSRFFFDYADKDKSETLELDELNQLLDQFPLIFNNNAQIKNLKYCLLHKKNKSLTKSEFLNLLDENKRKKINLVDEQLLDKDLIDSVILNNCQEYDNLMKLCDFENQKWKLIYRASGDGFRAEGFHLKCNDHFNTLTLIKAKNCALFGGYASRAWSSTNDYLTDEFSFIFVQNIKANVNIIKQNVGLMNNAKLGPCFESDLLQISNLSNLNNQSKMNIDLSDIFKFLFDLTDKDKNNTLDEDEIREIFEEMPVEIKELIYKIKQNTGDNESEEENDDLN</sequence>
<keyword evidence="5" id="KW-1185">Reference proteome</keyword>
<dbReference type="InterPro" id="IPR006571">
    <property type="entry name" value="TLDc_dom"/>
</dbReference>
<dbReference type="OrthoDB" id="25620at2759"/>
<feature type="domain" description="EF-hand" evidence="2">
    <location>
        <begin position="281"/>
        <end position="316"/>
    </location>
</feature>
<evidence type="ECO:0000313" key="5">
    <source>
        <dbReference type="Proteomes" id="UP000663879"/>
    </source>
</evidence>
<accession>A0A813U5X4</accession>
<evidence type="ECO:0000256" key="1">
    <source>
        <dbReference type="ARBA" id="ARBA00022837"/>
    </source>
</evidence>
<dbReference type="GO" id="GO:0005509">
    <property type="term" value="F:calcium ion binding"/>
    <property type="evidence" value="ECO:0007669"/>
    <property type="project" value="InterPro"/>
</dbReference>
<dbReference type="AlphaFoldDB" id="A0A813U5X4"/>
<name>A0A813U5X4_9BILA</name>
<protein>
    <submittedName>
        <fullName evidence="4">Uncharacterized protein</fullName>
    </submittedName>
</protein>
<dbReference type="Gene3D" id="1.10.238.10">
    <property type="entry name" value="EF-hand"/>
    <property type="match status" value="1"/>
</dbReference>
<keyword evidence="1" id="KW-0106">Calcium</keyword>